<evidence type="ECO:0000313" key="9">
    <source>
        <dbReference type="EMBL" id="QJR11644.1"/>
    </source>
</evidence>
<dbReference type="AlphaFoldDB" id="A0A6M4GYQ9"/>
<keyword evidence="4" id="KW-0249">Electron transport</keyword>
<dbReference type="SUPFAM" id="SSF46626">
    <property type="entry name" value="Cytochrome c"/>
    <property type="match status" value="1"/>
</dbReference>
<keyword evidence="5 6" id="KW-0408">Iron</keyword>
<dbReference type="Pfam" id="PF00034">
    <property type="entry name" value="Cytochrom_C"/>
    <property type="match status" value="1"/>
</dbReference>
<evidence type="ECO:0000256" key="1">
    <source>
        <dbReference type="ARBA" id="ARBA00022448"/>
    </source>
</evidence>
<feature type="chain" id="PRO_5026932121" description="Cytochrome c domain-containing protein" evidence="7">
    <location>
        <begin position="21"/>
        <end position="106"/>
    </location>
</feature>
<dbReference type="EMBL" id="CP053069">
    <property type="protein sequence ID" value="QJR11644.1"/>
    <property type="molecule type" value="Genomic_DNA"/>
</dbReference>
<protein>
    <recommendedName>
        <fullName evidence="8">Cytochrome c domain-containing protein</fullName>
    </recommendedName>
</protein>
<organism evidence="9 10">
    <name type="scientific">Usitatibacter rugosus</name>
    <dbReference type="NCBI Taxonomy" id="2732067"/>
    <lineage>
        <taxon>Bacteria</taxon>
        <taxon>Pseudomonadati</taxon>
        <taxon>Pseudomonadota</taxon>
        <taxon>Betaproteobacteria</taxon>
        <taxon>Nitrosomonadales</taxon>
        <taxon>Usitatibacteraceae</taxon>
        <taxon>Usitatibacter</taxon>
    </lineage>
</organism>
<dbReference type="Gene3D" id="1.10.760.10">
    <property type="entry name" value="Cytochrome c-like domain"/>
    <property type="match status" value="1"/>
</dbReference>
<gene>
    <name evidence="9" type="ORF">DSM104443_02723</name>
</gene>
<dbReference type="GO" id="GO:0046872">
    <property type="term" value="F:metal ion binding"/>
    <property type="evidence" value="ECO:0007669"/>
    <property type="project" value="UniProtKB-KW"/>
</dbReference>
<name>A0A6M4GYQ9_9PROT</name>
<evidence type="ECO:0000259" key="8">
    <source>
        <dbReference type="PROSITE" id="PS51007"/>
    </source>
</evidence>
<feature type="domain" description="Cytochrome c" evidence="8">
    <location>
        <begin position="22"/>
        <end position="100"/>
    </location>
</feature>
<reference evidence="9 10" key="1">
    <citation type="submission" date="2020-04" db="EMBL/GenBank/DDBJ databases">
        <title>Usitatibacter rugosus gen. nov., sp. nov. and Usitatibacter palustris sp. nov., novel members of Usitatibacteraceae fam. nov. within the order Nitrosomonadales isolated from soil.</title>
        <authorList>
            <person name="Huber K.J."/>
            <person name="Neumann-Schaal M."/>
            <person name="Geppert A."/>
            <person name="Luckner M."/>
            <person name="Wanner G."/>
            <person name="Overmann J."/>
        </authorList>
    </citation>
    <scope>NUCLEOTIDE SEQUENCE [LARGE SCALE GENOMIC DNA]</scope>
    <source>
        <strain evidence="9 10">0125_3</strain>
    </source>
</reference>
<proteinExistence type="predicted"/>
<dbReference type="InterPro" id="IPR050597">
    <property type="entry name" value="Cytochrome_c_Oxidase_Subunit"/>
</dbReference>
<dbReference type="GO" id="GO:0020037">
    <property type="term" value="F:heme binding"/>
    <property type="evidence" value="ECO:0007669"/>
    <property type="project" value="InterPro"/>
</dbReference>
<keyword evidence="1" id="KW-0813">Transport</keyword>
<dbReference type="PROSITE" id="PS51007">
    <property type="entry name" value="CYTC"/>
    <property type="match status" value="1"/>
</dbReference>
<dbReference type="PANTHER" id="PTHR33751">
    <property type="entry name" value="CBB3-TYPE CYTOCHROME C OXIDASE SUBUNIT FIXP"/>
    <property type="match status" value="1"/>
</dbReference>
<evidence type="ECO:0000256" key="4">
    <source>
        <dbReference type="ARBA" id="ARBA00022982"/>
    </source>
</evidence>
<dbReference type="PANTHER" id="PTHR33751:SF9">
    <property type="entry name" value="CYTOCHROME C4"/>
    <property type="match status" value="1"/>
</dbReference>
<dbReference type="Proteomes" id="UP000501534">
    <property type="component" value="Chromosome"/>
</dbReference>
<keyword evidence="10" id="KW-1185">Reference proteome</keyword>
<dbReference type="KEGG" id="uru:DSM104443_02723"/>
<evidence type="ECO:0000256" key="2">
    <source>
        <dbReference type="ARBA" id="ARBA00022617"/>
    </source>
</evidence>
<evidence type="ECO:0000256" key="6">
    <source>
        <dbReference type="PROSITE-ProRule" id="PRU00433"/>
    </source>
</evidence>
<keyword evidence="7" id="KW-0732">Signal</keyword>
<dbReference type="GO" id="GO:0009055">
    <property type="term" value="F:electron transfer activity"/>
    <property type="evidence" value="ECO:0007669"/>
    <property type="project" value="InterPro"/>
</dbReference>
<evidence type="ECO:0000256" key="3">
    <source>
        <dbReference type="ARBA" id="ARBA00022723"/>
    </source>
</evidence>
<evidence type="ECO:0000256" key="5">
    <source>
        <dbReference type="ARBA" id="ARBA00023004"/>
    </source>
</evidence>
<dbReference type="RefSeq" id="WP_171093156.1">
    <property type="nucleotide sequence ID" value="NZ_CP053069.1"/>
</dbReference>
<sequence>MKLQTILAAALFSLAAPAFAAGDAEVGKKKAEPCKACHGENGMSATGDFPILAGQHKDYLIFVLGHYKNGKRKNPIMTGQVANLTSRDIADLAAYYSSLRGLDVKY</sequence>
<feature type="signal peptide" evidence="7">
    <location>
        <begin position="1"/>
        <end position="20"/>
    </location>
</feature>
<keyword evidence="3 6" id="KW-0479">Metal-binding</keyword>
<accession>A0A6M4GYQ9</accession>
<dbReference type="InterPro" id="IPR036909">
    <property type="entry name" value="Cyt_c-like_dom_sf"/>
</dbReference>
<evidence type="ECO:0000256" key="7">
    <source>
        <dbReference type="SAM" id="SignalP"/>
    </source>
</evidence>
<dbReference type="InterPro" id="IPR009056">
    <property type="entry name" value="Cyt_c-like_dom"/>
</dbReference>
<evidence type="ECO:0000313" key="10">
    <source>
        <dbReference type="Proteomes" id="UP000501534"/>
    </source>
</evidence>
<keyword evidence="2 6" id="KW-0349">Heme</keyword>